<keyword evidence="3" id="KW-1185">Reference proteome</keyword>
<accession>A0ABZ1WFP8</accession>
<proteinExistence type="predicted"/>
<protein>
    <submittedName>
        <fullName evidence="2">Uncharacterized protein</fullName>
    </submittedName>
</protein>
<name>A0ABZ1WFP8_9ACTN</name>
<sequence length="136" mass="13748">MPLTLRTWFSPTNARDVRVAVLDGGLEVVVAYADHAGEVGREDVRVAAAVEGRRRPGGAVPDDEGPDPGERAVGADRDQDAALVGLPAVPELRGHQPVGSPPGGSEAGSTRAGSGTAGASTASVVILRTGLMSPHP</sequence>
<evidence type="ECO:0000313" key="2">
    <source>
        <dbReference type="EMBL" id="WUS59524.1"/>
    </source>
</evidence>
<feature type="compositionally biased region" description="Basic and acidic residues" evidence="1">
    <location>
        <begin position="68"/>
        <end position="80"/>
    </location>
</feature>
<dbReference type="RefSeq" id="WP_329494376.1">
    <property type="nucleotide sequence ID" value="NZ_CP108460.1"/>
</dbReference>
<reference evidence="2 3" key="1">
    <citation type="submission" date="2022-10" db="EMBL/GenBank/DDBJ databases">
        <title>The complete genomes of actinobacterial strains from the NBC collection.</title>
        <authorList>
            <person name="Joergensen T.S."/>
            <person name="Alvarez Arevalo M."/>
            <person name="Sterndorff E.B."/>
            <person name="Faurdal D."/>
            <person name="Vuksanovic O."/>
            <person name="Mourched A.-S."/>
            <person name="Charusanti P."/>
            <person name="Shaw S."/>
            <person name="Blin K."/>
            <person name="Weber T."/>
        </authorList>
    </citation>
    <scope>NUCLEOTIDE SEQUENCE [LARGE SCALE GENOMIC DNA]</scope>
    <source>
        <strain evidence="2 3">NBC_01247</strain>
    </source>
</reference>
<organism evidence="2 3">
    <name type="scientific">Kitasatospora herbaricolor</name>
    <dbReference type="NCBI Taxonomy" id="68217"/>
    <lineage>
        <taxon>Bacteria</taxon>
        <taxon>Bacillati</taxon>
        <taxon>Actinomycetota</taxon>
        <taxon>Actinomycetes</taxon>
        <taxon>Kitasatosporales</taxon>
        <taxon>Streptomycetaceae</taxon>
        <taxon>Kitasatospora</taxon>
    </lineage>
</organism>
<evidence type="ECO:0000313" key="3">
    <source>
        <dbReference type="Proteomes" id="UP001432014"/>
    </source>
</evidence>
<evidence type="ECO:0000256" key="1">
    <source>
        <dbReference type="SAM" id="MobiDB-lite"/>
    </source>
</evidence>
<dbReference type="EMBL" id="CP108482">
    <property type="protein sequence ID" value="WUS59524.1"/>
    <property type="molecule type" value="Genomic_DNA"/>
</dbReference>
<feature type="compositionally biased region" description="Low complexity" evidence="1">
    <location>
        <begin position="107"/>
        <end position="121"/>
    </location>
</feature>
<feature type="region of interest" description="Disordered" evidence="1">
    <location>
        <begin position="50"/>
        <end position="121"/>
    </location>
</feature>
<gene>
    <name evidence="2" type="ORF">OG469_30890</name>
</gene>
<dbReference type="Proteomes" id="UP001432014">
    <property type="component" value="Chromosome"/>
</dbReference>